<dbReference type="AlphaFoldDB" id="A0AAV4W8Q1"/>
<sequence>MVSDSFVGLGHQLFNSVPFVPGYRCPPRPYGRMDSDLEPLKRSRWRPEWRGRKKKVLSTSRILQLLVVSQSALVMVWFFPSLRLGTKFREGLWS</sequence>
<evidence type="ECO:0008006" key="3">
    <source>
        <dbReference type="Google" id="ProtNLM"/>
    </source>
</evidence>
<dbReference type="EMBL" id="BPLR01015707">
    <property type="protein sequence ID" value="GIY78003.1"/>
    <property type="molecule type" value="Genomic_DNA"/>
</dbReference>
<organism evidence="1 2">
    <name type="scientific">Caerostris extrusa</name>
    <name type="common">Bark spider</name>
    <name type="synonym">Caerostris bankana</name>
    <dbReference type="NCBI Taxonomy" id="172846"/>
    <lineage>
        <taxon>Eukaryota</taxon>
        <taxon>Metazoa</taxon>
        <taxon>Ecdysozoa</taxon>
        <taxon>Arthropoda</taxon>
        <taxon>Chelicerata</taxon>
        <taxon>Arachnida</taxon>
        <taxon>Araneae</taxon>
        <taxon>Araneomorphae</taxon>
        <taxon>Entelegynae</taxon>
        <taxon>Araneoidea</taxon>
        <taxon>Araneidae</taxon>
        <taxon>Caerostris</taxon>
    </lineage>
</organism>
<accession>A0AAV4W8Q1</accession>
<gene>
    <name evidence="1" type="ORF">CEXT_622121</name>
</gene>
<comment type="caution">
    <text evidence="1">The sequence shown here is derived from an EMBL/GenBank/DDBJ whole genome shotgun (WGS) entry which is preliminary data.</text>
</comment>
<evidence type="ECO:0000313" key="1">
    <source>
        <dbReference type="EMBL" id="GIY78003.1"/>
    </source>
</evidence>
<evidence type="ECO:0000313" key="2">
    <source>
        <dbReference type="Proteomes" id="UP001054945"/>
    </source>
</evidence>
<dbReference type="Proteomes" id="UP001054945">
    <property type="component" value="Unassembled WGS sequence"/>
</dbReference>
<reference evidence="1 2" key="1">
    <citation type="submission" date="2021-06" db="EMBL/GenBank/DDBJ databases">
        <title>Caerostris extrusa draft genome.</title>
        <authorList>
            <person name="Kono N."/>
            <person name="Arakawa K."/>
        </authorList>
    </citation>
    <scope>NUCLEOTIDE SEQUENCE [LARGE SCALE GENOMIC DNA]</scope>
</reference>
<proteinExistence type="predicted"/>
<name>A0AAV4W8Q1_CAEEX</name>
<keyword evidence="2" id="KW-1185">Reference proteome</keyword>
<protein>
    <recommendedName>
        <fullName evidence="3">Transmembrane protein</fullName>
    </recommendedName>
</protein>